<dbReference type="Pfam" id="PF14465">
    <property type="entry name" value="WHD_1st_NFRKB"/>
    <property type="match status" value="1"/>
</dbReference>
<dbReference type="CDD" id="cd21865">
    <property type="entry name" value="DEUBAD_NFRKB"/>
    <property type="match status" value="1"/>
</dbReference>
<dbReference type="EMBL" id="SWLE01000022">
    <property type="protein sequence ID" value="TNM84906.1"/>
    <property type="molecule type" value="Genomic_DNA"/>
</dbReference>
<dbReference type="InterPro" id="IPR025220">
    <property type="entry name" value="NFRKB_WH_1"/>
</dbReference>
<gene>
    <name evidence="5" type="ORF">fugu_009084</name>
</gene>
<evidence type="ECO:0000256" key="1">
    <source>
        <dbReference type="ARBA" id="ARBA00004123"/>
    </source>
</evidence>
<dbReference type="InterPro" id="IPR044867">
    <property type="entry name" value="DEUBAD_dom"/>
</dbReference>
<accession>A0A4Z2AZL6</accession>
<dbReference type="PROSITE" id="PS51916">
    <property type="entry name" value="DEUBAD"/>
    <property type="match status" value="1"/>
</dbReference>
<comment type="subcellular location">
    <subcellularLocation>
        <location evidence="1">Nucleus</location>
    </subcellularLocation>
</comment>
<feature type="region of interest" description="Disordered" evidence="3">
    <location>
        <begin position="244"/>
        <end position="273"/>
    </location>
</feature>
<feature type="compositionally biased region" description="Low complexity" evidence="3">
    <location>
        <begin position="260"/>
        <end position="273"/>
    </location>
</feature>
<dbReference type="GO" id="GO:0002020">
    <property type="term" value="F:protease binding"/>
    <property type="evidence" value="ECO:0007669"/>
    <property type="project" value="TreeGrafter"/>
</dbReference>
<protein>
    <recommendedName>
        <fullName evidence="4">DEUBAD domain-containing protein</fullName>
    </recommendedName>
</protein>
<keyword evidence="2" id="KW-0539">Nucleus</keyword>
<dbReference type="InterPro" id="IPR038106">
    <property type="entry name" value="NFRKB_winged_sf"/>
</dbReference>
<dbReference type="Proteomes" id="UP000516260">
    <property type="component" value="Chromosome 9"/>
</dbReference>
<dbReference type="AlphaFoldDB" id="A0A4Z2AZL6"/>
<organism evidence="5 6">
    <name type="scientific">Takifugu bimaculatus</name>
    <dbReference type="NCBI Taxonomy" id="433685"/>
    <lineage>
        <taxon>Eukaryota</taxon>
        <taxon>Metazoa</taxon>
        <taxon>Chordata</taxon>
        <taxon>Craniata</taxon>
        <taxon>Vertebrata</taxon>
        <taxon>Euteleostomi</taxon>
        <taxon>Actinopterygii</taxon>
        <taxon>Neopterygii</taxon>
        <taxon>Teleostei</taxon>
        <taxon>Neoteleostei</taxon>
        <taxon>Acanthomorphata</taxon>
        <taxon>Eupercaria</taxon>
        <taxon>Tetraodontiformes</taxon>
        <taxon>Tetradontoidea</taxon>
        <taxon>Tetraodontidae</taxon>
        <taxon>Takifugu</taxon>
    </lineage>
</organism>
<proteinExistence type="predicted"/>
<evidence type="ECO:0000313" key="6">
    <source>
        <dbReference type="Proteomes" id="UP000516260"/>
    </source>
</evidence>
<evidence type="ECO:0000313" key="5">
    <source>
        <dbReference type="EMBL" id="TNM84906.1"/>
    </source>
</evidence>
<dbReference type="GO" id="GO:0031011">
    <property type="term" value="C:Ino80 complex"/>
    <property type="evidence" value="ECO:0007669"/>
    <property type="project" value="InterPro"/>
</dbReference>
<dbReference type="Gene3D" id="1.10.10.2430">
    <property type="entry name" value="NFRKB winged helix-like domain"/>
    <property type="match status" value="1"/>
</dbReference>
<evidence type="ECO:0000259" key="4">
    <source>
        <dbReference type="PROSITE" id="PS51916"/>
    </source>
</evidence>
<dbReference type="PANTHER" id="PTHR13052">
    <property type="entry name" value="NFRKB-RELATED"/>
    <property type="match status" value="1"/>
</dbReference>
<feature type="domain" description="DEUBAD" evidence="4">
    <location>
        <begin position="81"/>
        <end position="198"/>
    </location>
</feature>
<dbReference type="PANTHER" id="PTHR13052:SF3">
    <property type="entry name" value="NUCLEAR FACTOR RELATED TO KAPPA-B-BINDING PROTEIN"/>
    <property type="match status" value="1"/>
</dbReference>
<keyword evidence="6" id="KW-1185">Reference proteome</keyword>
<dbReference type="InterPro" id="IPR024867">
    <property type="entry name" value="NFRKB"/>
</dbReference>
<evidence type="ECO:0000256" key="2">
    <source>
        <dbReference type="ARBA" id="ARBA00023242"/>
    </source>
</evidence>
<evidence type="ECO:0000256" key="3">
    <source>
        <dbReference type="SAM" id="MobiDB-lite"/>
    </source>
</evidence>
<sequence>MDRLVQHHQEVEQADESETVLHISGYGSSAIISIKSEQSQEVQRRMDALTHMLTDPLDPKEEPVGHITEECTLGNCRVNLPEDLLEDPDIFFSVVSESTWSEVLSDSQREHLRQFLPQFPENNAGEQESTISDLFNNGNFNFGNPLHLAQKLFRDGFFHPEVVKYRQLCAKSQKKRQLYSLQQYYHRLVKQILVSRKELLEFAVHNGLDFPPKRKLLSKTHAEIREQRVRKRLSRILKEVKTECGDSNASSDDDDVSLWTQTPQSPSSPTPTVSLKILPSLSTQDMKSTDKIELGEQDLRIMLQNHREKRKRLPLEDKVQAWQASPASSLNVWFSSVPCWSDLVVQALQFLAGETKDGMMALPSGFSPFVEFSDEAQQWRWIGPTQDAEKDVSALCQLWLDSRDLIVKVASLKCTFIST</sequence>
<name>A0A4Z2AZL6_9TELE</name>
<comment type="caution">
    <text evidence="5">The sequence shown here is derived from an EMBL/GenBank/DDBJ whole genome shotgun (WGS) entry which is preliminary data.</text>
</comment>
<reference evidence="5 6" key="1">
    <citation type="submission" date="2019-04" db="EMBL/GenBank/DDBJ databases">
        <title>The sequence and de novo assembly of Takifugu bimaculatus genome using PacBio and Hi-C technologies.</title>
        <authorList>
            <person name="Xu P."/>
            <person name="Liu B."/>
            <person name="Zhou Z."/>
        </authorList>
    </citation>
    <scope>NUCLEOTIDE SEQUENCE [LARGE SCALE GENOMIC DNA]</scope>
    <source>
        <strain evidence="5">TB-2018</strain>
        <tissue evidence="5">Muscle</tissue>
    </source>
</reference>